<evidence type="ECO:0000313" key="1">
    <source>
        <dbReference type="EMBL" id="KAH3887239.1"/>
    </source>
</evidence>
<gene>
    <name evidence="1" type="ORF">DPMN_011255</name>
</gene>
<dbReference type="AlphaFoldDB" id="A0A9D4N4P7"/>
<protein>
    <submittedName>
        <fullName evidence="1">Uncharacterized protein</fullName>
    </submittedName>
</protein>
<name>A0A9D4N4P7_DREPO</name>
<sequence>MPVRFIKENQAVLPGVTDVPDGGCTGSTSDRLIKILSRQAICQANVVSPLRATPP</sequence>
<accession>A0A9D4N4P7</accession>
<reference evidence="1" key="2">
    <citation type="submission" date="2020-11" db="EMBL/GenBank/DDBJ databases">
        <authorList>
            <person name="McCartney M.A."/>
            <person name="Auch B."/>
            <person name="Kono T."/>
            <person name="Mallez S."/>
            <person name="Becker A."/>
            <person name="Gohl D.M."/>
            <person name="Silverstein K.A.T."/>
            <person name="Koren S."/>
            <person name="Bechman K.B."/>
            <person name="Herman A."/>
            <person name="Abrahante J.E."/>
            <person name="Garbe J."/>
        </authorList>
    </citation>
    <scope>NUCLEOTIDE SEQUENCE</scope>
    <source>
        <strain evidence="1">Duluth1</strain>
        <tissue evidence="1">Whole animal</tissue>
    </source>
</reference>
<dbReference type="EMBL" id="JAIWYP010000001">
    <property type="protein sequence ID" value="KAH3887239.1"/>
    <property type="molecule type" value="Genomic_DNA"/>
</dbReference>
<dbReference type="Proteomes" id="UP000828390">
    <property type="component" value="Unassembled WGS sequence"/>
</dbReference>
<comment type="caution">
    <text evidence="1">The sequence shown here is derived from an EMBL/GenBank/DDBJ whole genome shotgun (WGS) entry which is preliminary data.</text>
</comment>
<reference evidence="1" key="1">
    <citation type="journal article" date="2019" name="bioRxiv">
        <title>The Genome of the Zebra Mussel, Dreissena polymorpha: A Resource for Invasive Species Research.</title>
        <authorList>
            <person name="McCartney M.A."/>
            <person name="Auch B."/>
            <person name="Kono T."/>
            <person name="Mallez S."/>
            <person name="Zhang Y."/>
            <person name="Obille A."/>
            <person name="Becker A."/>
            <person name="Abrahante J.E."/>
            <person name="Garbe J."/>
            <person name="Badalamenti J.P."/>
            <person name="Herman A."/>
            <person name="Mangelson H."/>
            <person name="Liachko I."/>
            <person name="Sullivan S."/>
            <person name="Sone E.D."/>
            <person name="Koren S."/>
            <person name="Silverstein K.A.T."/>
            <person name="Beckman K.B."/>
            <person name="Gohl D.M."/>
        </authorList>
    </citation>
    <scope>NUCLEOTIDE SEQUENCE</scope>
    <source>
        <strain evidence="1">Duluth1</strain>
        <tissue evidence="1">Whole animal</tissue>
    </source>
</reference>
<organism evidence="1 2">
    <name type="scientific">Dreissena polymorpha</name>
    <name type="common">Zebra mussel</name>
    <name type="synonym">Mytilus polymorpha</name>
    <dbReference type="NCBI Taxonomy" id="45954"/>
    <lineage>
        <taxon>Eukaryota</taxon>
        <taxon>Metazoa</taxon>
        <taxon>Spiralia</taxon>
        <taxon>Lophotrochozoa</taxon>
        <taxon>Mollusca</taxon>
        <taxon>Bivalvia</taxon>
        <taxon>Autobranchia</taxon>
        <taxon>Heteroconchia</taxon>
        <taxon>Euheterodonta</taxon>
        <taxon>Imparidentia</taxon>
        <taxon>Neoheterodontei</taxon>
        <taxon>Myida</taxon>
        <taxon>Dreissenoidea</taxon>
        <taxon>Dreissenidae</taxon>
        <taxon>Dreissena</taxon>
    </lineage>
</organism>
<evidence type="ECO:0000313" key="2">
    <source>
        <dbReference type="Proteomes" id="UP000828390"/>
    </source>
</evidence>
<keyword evidence="2" id="KW-1185">Reference proteome</keyword>
<proteinExistence type="predicted"/>